<accession>A0A927U886</accession>
<keyword evidence="1" id="KW-1133">Transmembrane helix</keyword>
<sequence>MFLLSRLVLLPIMATVLVSPNVNIDYEGSVSPYDGSPVEQEEITQVQFVKIPDGSTYDRNSHTFNYSVAGYDEPVISTVANGMIVTDSVSVTVPNDMEAVLYRDGEKLTGVDMAEIKDTGSYSLVAAGLESNKQVLSFDIVGSKTGKISSYTLPEGFTIQSVMIDGATQAPNYSRTVDLSKEGDYAITYRCTSTAVNYNLNVYIDHTPPEVEFEGLKGRVANGPVKITGMQDDYYVTVIFNNEEVKAPSNGELRTVGDYMVTVYDDAQNSVTKEFTIRMYLNMQGGIFVGLAIILIASAGTYMYVSRKRLRVR</sequence>
<gene>
    <name evidence="2" type="ORF">E7272_03595</name>
</gene>
<dbReference type="Proteomes" id="UP000766246">
    <property type="component" value="Unassembled WGS sequence"/>
</dbReference>
<comment type="caution">
    <text evidence="2">The sequence shown here is derived from an EMBL/GenBank/DDBJ whole genome shotgun (WGS) entry which is preliminary data.</text>
</comment>
<proteinExistence type="predicted"/>
<dbReference type="AlphaFoldDB" id="A0A927U886"/>
<keyword evidence="1" id="KW-0812">Transmembrane</keyword>
<name>A0A927U886_9FIRM</name>
<protein>
    <submittedName>
        <fullName evidence="2">Uncharacterized protein</fullName>
    </submittedName>
</protein>
<dbReference type="EMBL" id="SVER01000007">
    <property type="protein sequence ID" value="MBE5918907.1"/>
    <property type="molecule type" value="Genomic_DNA"/>
</dbReference>
<reference evidence="2" key="1">
    <citation type="submission" date="2019-04" db="EMBL/GenBank/DDBJ databases">
        <title>Evolution of Biomass-Degrading Anaerobic Consortia Revealed by Metagenomics.</title>
        <authorList>
            <person name="Peng X."/>
        </authorList>
    </citation>
    <scope>NUCLEOTIDE SEQUENCE</scope>
    <source>
        <strain evidence="2">SIG311</strain>
    </source>
</reference>
<evidence type="ECO:0000313" key="2">
    <source>
        <dbReference type="EMBL" id="MBE5918907.1"/>
    </source>
</evidence>
<feature type="transmembrane region" description="Helical" evidence="1">
    <location>
        <begin position="285"/>
        <end position="305"/>
    </location>
</feature>
<keyword evidence="1" id="KW-0472">Membrane</keyword>
<evidence type="ECO:0000313" key="3">
    <source>
        <dbReference type="Proteomes" id="UP000766246"/>
    </source>
</evidence>
<evidence type="ECO:0000256" key="1">
    <source>
        <dbReference type="SAM" id="Phobius"/>
    </source>
</evidence>
<organism evidence="2 3">
    <name type="scientific">Pseudobutyrivibrio ruminis</name>
    <dbReference type="NCBI Taxonomy" id="46206"/>
    <lineage>
        <taxon>Bacteria</taxon>
        <taxon>Bacillati</taxon>
        <taxon>Bacillota</taxon>
        <taxon>Clostridia</taxon>
        <taxon>Lachnospirales</taxon>
        <taxon>Lachnospiraceae</taxon>
        <taxon>Pseudobutyrivibrio</taxon>
    </lineage>
</organism>